<organism evidence="2 3">
    <name type="scientific">Frondihabitans peucedani</name>
    <dbReference type="NCBI Taxonomy" id="598626"/>
    <lineage>
        <taxon>Bacteria</taxon>
        <taxon>Bacillati</taxon>
        <taxon>Actinomycetota</taxon>
        <taxon>Actinomycetes</taxon>
        <taxon>Micrococcales</taxon>
        <taxon>Microbacteriaceae</taxon>
        <taxon>Frondihabitans</taxon>
    </lineage>
</organism>
<gene>
    <name evidence="2" type="ORF">GCM10022256_12460</name>
</gene>
<feature type="transmembrane region" description="Helical" evidence="1">
    <location>
        <begin position="111"/>
        <end position="130"/>
    </location>
</feature>
<dbReference type="Pfam" id="PF20128">
    <property type="entry name" value="DUF6518"/>
    <property type="match status" value="1"/>
</dbReference>
<dbReference type="EMBL" id="BAABAU010000001">
    <property type="protein sequence ID" value="GAA4265634.1"/>
    <property type="molecule type" value="Genomic_DNA"/>
</dbReference>
<evidence type="ECO:0000313" key="3">
    <source>
        <dbReference type="Proteomes" id="UP001501594"/>
    </source>
</evidence>
<feature type="transmembrane region" description="Helical" evidence="1">
    <location>
        <begin position="21"/>
        <end position="41"/>
    </location>
</feature>
<keyword evidence="1" id="KW-1133">Transmembrane helix</keyword>
<protein>
    <submittedName>
        <fullName evidence="2">Uncharacterized protein</fullName>
    </submittedName>
</protein>
<dbReference type="RefSeq" id="WP_344794157.1">
    <property type="nucleotide sequence ID" value="NZ_BAABAU010000001.1"/>
</dbReference>
<dbReference type="InterPro" id="IPR045393">
    <property type="entry name" value="DUF6518"/>
</dbReference>
<keyword evidence="1" id="KW-0472">Membrane</keyword>
<feature type="transmembrane region" description="Helical" evidence="1">
    <location>
        <begin position="78"/>
        <end position="99"/>
    </location>
</feature>
<reference evidence="3" key="1">
    <citation type="journal article" date="2019" name="Int. J. Syst. Evol. Microbiol.">
        <title>The Global Catalogue of Microorganisms (GCM) 10K type strain sequencing project: providing services to taxonomists for standard genome sequencing and annotation.</title>
        <authorList>
            <consortium name="The Broad Institute Genomics Platform"/>
            <consortium name="The Broad Institute Genome Sequencing Center for Infectious Disease"/>
            <person name="Wu L."/>
            <person name="Ma J."/>
        </authorList>
    </citation>
    <scope>NUCLEOTIDE SEQUENCE [LARGE SCALE GENOMIC DNA]</scope>
    <source>
        <strain evidence="3">JCM 17442</strain>
    </source>
</reference>
<feature type="transmembrane region" description="Helical" evidence="1">
    <location>
        <begin position="142"/>
        <end position="161"/>
    </location>
</feature>
<evidence type="ECO:0000313" key="2">
    <source>
        <dbReference type="EMBL" id="GAA4265634.1"/>
    </source>
</evidence>
<feature type="transmembrane region" description="Helical" evidence="1">
    <location>
        <begin position="167"/>
        <end position="185"/>
    </location>
</feature>
<feature type="transmembrane region" description="Helical" evidence="1">
    <location>
        <begin position="53"/>
        <end position="71"/>
    </location>
</feature>
<proteinExistence type="predicted"/>
<dbReference type="Proteomes" id="UP001501594">
    <property type="component" value="Unassembled WGS sequence"/>
</dbReference>
<sequence length="189" mass="19495">MTPLDTSAARRPALARALPSGLAAAAVVVLGALLVGGLTSLGQQYLPSWLTSLANSSGGWSLFAFLLVWLVRARPALAAVLGALAFVAMVEAYGLVSGWRGYFYAAPFSSRWTLIGLFAGPVIGVAASLARSPRHARRIGGVAILSTVLVAEGAYGLVTLLGSTSPVYWTLEVVAGAAFLAAAIVRRRA</sequence>
<evidence type="ECO:0000256" key="1">
    <source>
        <dbReference type="SAM" id="Phobius"/>
    </source>
</evidence>
<accession>A0ABP8E095</accession>
<comment type="caution">
    <text evidence="2">The sequence shown here is derived from an EMBL/GenBank/DDBJ whole genome shotgun (WGS) entry which is preliminary data.</text>
</comment>
<keyword evidence="1" id="KW-0812">Transmembrane</keyword>
<name>A0ABP8E095_9MICO</name>
<keyword evidence="3" id="KW-1185">Reference proteome</keyword>